<dbReference type="Proteomes" id="UP001337723">
    <property type="component" value="Chromosome"/>
</dbReference>
<dbReference type="Pfam" id="PF11150">
    <property type="entry name" value="DUF2927"/>
    <property type="match status" value="1"/>
</dbReference>
<evidence type="ECO:0000256" key="1">
    <source>
        <dbReference type="SAM" id="SignalP"/>
    </source>
</evidence>
<feature type="chain" id="PRO_5041364948" description="DUF2927 domain-containing protein" evidence="1">
    <location>
        <begin position="21"/>
        <end position="228"/>
    </location>
</feature>
<keyword evidence="1" id="KW-0732">Signal</keyword>
<evidence type="ECO:0008006" key="4">
    <source>
        <dbReference type="Google" id="ProtNLM"/>
    </source>
</evidence>
<keyword evidence="3" id="KW-1185">Reference proteome</keyword>
<feature type="signal peptide" evidence="1">
    <location>
        <begin position="1"/>
        <end position="20"/>
    </location>
</feature>
<accession>A0AA48HF52</accession>
<proteinExistence type="predicted"/>
<organism evidence="2 3">
    <name type="scientific">Roseicyclus marinus</name>
    <dbReference type="NCBI Taxonomy" id="2161673"/>
    <lineage>
        <taxon>Bacteria</taxon>
        <taxon>Pseudomonadati</taxon>
        <taxon>Pseudomonadota</taxon>
        <taxon>Alphaproteobacteria</taxon>
        <taxon>Rhodobacterales</taxon>
        <taxon>Roseobacteraceae</taxon>
        <taxon>Roseicyclus</taxon>
    </lineage>
</organism>
<dbReference type="KEGG" id="rmai:MACH21_06510"/>
<dbReference type="InterPro" id="IPR021323">
    <property type="entry name" value="DUF2927"/>
</dbReference>
<evidence type="ECO:0000313" key="3">
    <source>
        <dbReference type="Proteomes" id="UP001337723"/>
    </source>
</evidence>
<evidence type="ECO:0000313" key="2">
    <source>
        <dbReference type="EMBL" id="BDW84474.1"/>
    </source>
</evidence>
<sequence length="228" mass="24497">MPSLGGMRTGLFLATSLAFAATAVEGQEFVPVPGLISDQDFYRLVACGAEPGGPCTKPMIRWPEARRGEMRVGIAAVAPTFPSYKFDLIDRAIDEAIAQINASGADLYLTRVYEGDLDVPLFLVDTPQGGTITGTSLPDLDGADMAIARVALRSRGEDIVAAAIAISQDINRREIASVVLEELVQAMGLPTDIDGTAYDRSIFAEYSNSTVWLRGQDAAALRLHYPRF</sequence>
<dbReference type="AlphaFoldDB" id="A0AA48HF52"/>
<dbReference type="EMBL" id="AP027266">
    <property type="protein sequence ID" value="BDW84474.1"/>
    <property type="molecule type" value="Genomic_DNA"/>
</dbReference>
<protein>
    <recommendedName>
        <fullName evidence="4">DUF2927 domain-containing protein</fullName>
    </recommendedName>
</protein>
<name>A0AA48HF52_9RHOB</name>
<reference evidence="2 3" key="1">
    <citation type="submission" date="2023-01" db="EMBL/GenBank/DDBJ databases">
        <title>Complete genome sequence of Roseicyclus marinus strain Dej080120_10.</title>
        <authorList>
            <person name="Ueki S."/>
            <person name="Maruyama F."/>
        </authorList>
    </citation>
    <scope>NUCLEOTIDE SEQUENCE [LARGE SCALE GENOMIC DNA]</scope>
    <source>
        <strain evidence="2 3">Dej080120_10</strain>
    </source>
</reference>
<gene>
    <name evidence="2" type="ORF">MACH21_06510</name>
</gene>